<gene>
    <name evidence="2" type="ORF">GHT06_001684</name>
</gene>
<reference evidence="2" key="1">
    <citation type="submission" date="2022-05" db="EMBL/GenBank/DDBJ databases">
        <title>A multi-omics perspective on studying reproductive biology in Daphnia sinensis.</title>
        <authorList>
            <person name="Jia J."/>
        </authorList>
    </citation>
    <scope>NUCLEOTIDE SEQUENCE</scope>
    <source>
        <strain evidence="2">WSL</strain>
    </source>
</reference>
<dbReference type="Proteomes" id="UP000820818">
    <property type="component" value="Unassembled WGS sequence"/>
</dbReference>
<feature type="region of interest" description="Disordered" evidence="1">
    <location>
        <begin position="55"/>
        <end position="126"/>
    </location>
</feature>
<dbReference type="AlphaFoldDB" id="A0AAD5PLY6"/>
<dbReference type="EMBL" id="WJBH02000190">
    <property type="protein sequence ID" value="KAI9550063.1"/>
    <property type="molecule type" value="Genomic_DNA"/>
</dbReference>
<evidence type="ECO:0000313" key="2">
    <source>
        <dbReference type="EMBL" id="KAI9550063.1"/>
    </source>
</evidence>
<name>A0AAD5PLY6_9CRUS</name>
<sequence>MHRSLARATTRYNFSAHHLPTLPLGAHVLIQYHSTKRCDTARRCCRSWRQQGLHRENSLGTLVPPKSPPTQATRAAIVPPPALVHPPPALEPDIAPRQSRQRQPRTYGPATRRSARAHSAPLRYPA</sequence>
<organism evidence="2 3">
    <name type="scientific">Daphnia sinensis</name>
    <dbReference type="NCBI Taxonomy" id="1820382"/>
    <lineage>
        <taxon>Eukaryota</taxon>
        <taxon>Metazoa</taxon>
        <taxon>Ecdysozoa</taxon>
        <taxon>Arthropoda</taxon>
        <taxon>Crustacea</taxon>
        <taxon>Branchiopoda</taxon>
        <taxon>Diplostraca</taxon>
        <taxon>Cladocera</taxon>
        <taxon>Anomopoda</taxon>
        <taxon>Daphniidae</taxon>
        <taxon>Daphnia</taxon>
        <taxon>Daphnia similis group</taxon>
    </lineage>
</organism>
<feature type="compositionally biased region" description="Pro residues" evidence="1">
    <location>
        <begin position="78"/>
        <end position="90"/>
    </location>
</feature>
<keyword evidence="3" id="KW-1185">Reference proteome</keyword>
<comment type="caution">
    <text evidence="2">The sequence shown here is derived from an EMBL/GenBank/DDBJ whole genome shotgun (WGS) entry which is preliminary data.</text>
</comment>
<proteinExistence type="predicted"/>
<protein>
    <submittedName>
        <fullName evidence="2">Uncharacterized protein</fullName>
    </submittedName>
</protein>
<accession>A0AAD5PLY6</accession>
<evidence type="ECO:0000256" key="1">
    <source>
        <dbReference type="SAM" id="MobiDB-lite"/>
    </source>
</evidence>
<evidence type="ECO:0000313" key="3">
    <source>
        <dbReference type="Proteomes" id="UP000820818"/>
    </source>
</evidence>